<dbReference type="SUPFAM" id="SSF56024">
    <property type="entry name" value="Phospholipase D/nuclease"/>
    <property type="match status" value="2"/>
</dbReference>
<evidence type="ECO:0000259" key="1">
    <source>
        <dbReference type="PROSITE" id="PS50035"/>
    </source>
</evidence>
<evidence type="ECO:0000313" key="2">
    <source>
        <dbReference type="EMBL" id="RVX73347.1"/>
    </source>
</evidence>
<accession>A0A438NC37</accession>
<protein>
    <recommendedName>
        <fullName evidence="1">PLD phosphodiesterase domain-containing protein</fullName>
    </recommendedName>
</protein>
<dbReference type="GO" id="GO:0030572">
    <property type="term" value="F:phosphatidyltransferase activity"/>
    <property type="evidence" value="ECO:0007669"/>
    <property type="project" value="UniProtKB-ARBA"/>
</dbReference>
<proteinExistence type="predicted"/>
<dbReference type="CDD" id="cd00138">
    <property type="entry name" value="PLDc_SF"/>
    <property type="match status" value="1"/>
</dbReference>
<dbReference type="OrthoDB" id="9997422at2759"/>
<dbReference type="Gene3D" id="3.30.870.10">
    <property type="entry name" value="Endonuclease Chain A"/>
    <property type="match status" value="2"/>
</dbReference>
<dbReference type="Pfam" id="PF13091">
    <property type="entry name" value="PLDc_2"/>
    <property type="match status" value="1"/>
</dbReference>
<sequence>MLWPTPPHGQIYDPSTWTKLGLPQASELQGIDLRVCRKFFWPLGIIHSKYVIIDRKVAIFPSCNVSWERWFEFAVKIQGPIVDSLLSFHVDFWGDDRWLIQLSAVSSLQQDESRSSSTTEGIRAFTTLLPSPHTPTLIPKHLKLPSMMGRLPCVPDAPIRFPETPLLATTYRLLNQATNSIIMLTPNLTEPAVLDALSCALERGVNLIIWTNSTLMTMEQIVTAGTTTPRCIRALQKKAKAFAGVLEVNYFDQGPGKEPVSDSDKETHPIKLHSKVTIIDADKILVGSGNMDAASWGTSQELGVLIESGSVVREFLRSWRYGNISLCPV</sequence>
<dbReference type="VEuPathDB" id="FungiDB:PV10_02705"/>
<dbReference type="AlphaFoldDB" id="A0A438NC37"/>
<dbReference type="PROSITE" id="PS50035">
    <property type="entry name" value="PLD"/>
    <property type="match status" value="2"/>
</dbReference>
<organism evidence="2 3">
    <name type="scientific">Exophiala mesophila</name>
    <name type="common">Black yeast-like fungus</name>
    <dbReference type="NCBI Taxonomy" id="212818"/>
    <lineage>
        <taxon>Eukaryota</taxon>
        <taxon>Fungi</taxon>
        <taxon>Dikarya</taxon>
        <taxon>Ascomycota</taxon>
        <taxon>Pezizomycotina</taxon>
        <taxon>Eurotiomycetes</taxon>
        <taxon>Chaetothyriomycetidae</taxon>
        <taxon>Chaetothyriales</taxon>
        <taxon>Herpotrichiellaceae</taxon>
        <taxon>Exophiala</taxon>
    </lineage>
</organism>
<dbReference type="PANTHER" id="PTHR21248:SF11">
    <property type="entry name" value="PLD PHOSPHODIESTERASE DOMAIN-CONTAINING PROTEIN"/>
    <property type="match status" value="1"/>
</dbReference>
<comment type="caution">
    <text evidence="2">The sequence shown here is derived from an EMBL/GenBank/DDBJ whole genome shotgun (WGS) entry which is preliminary data.</text>
</comment>
<evidence type="ECO:0000313" key="3">
    <source>
        <dbReference type="Proteomes" id="UP000288859"/>
    </source>
</evidence>
<dbReference type="SMART" id="SM00155">
    <property type="entry name" value="PLDc"/>
    <property type="match status" value="2"/>
</dbReference>
<feature type="domain" description="PLD phosphodiesterase" evidence="1">
    <location>
        <begin position="268"/>
        <end position="295"/>
    </location>
</feature>
<feature type="domain" description="PLD phosphodiesterase" evidence="1">
    <location>
        <begin position="42"/>
        <end position="69"/>
    </location>
</feature>
<name>A0A438NC37_EXOME</name>
<dbReference type="PANTHER" id="PTHR21248">
    <property type="entry name" value="CARDIOLIPIN SYNTHASE"/>
    <property type="match status" value="1"/>
</dbReference>
<dbReference type="InterPro" id="IPR001736">
    <property type="entry name" value="PLipase_D/transphosphatidylase"/>
</dbReference>
<gene>
    <name evidence="2" type="ORF">B0A52_02989</name>
</gene>
<dbReference type="InterPro" id="IPR025202">
    <property type="entry name" value="PLD-like_dom"/>
</dbReference>
<dbReference type="EMBL" id="NAJM01000008">
    <property type="protein sequence ID" value="RVX73347.1"/>
    <property type="molecule type" value="Genomic_DNA"/>
</dbReference>
<reference evidence="2 3" key="1">
    <citation type="submission" date="2017-03" db="EMBL/GenBank/DDBJ databases">
        <title>Genomes of endolithic fungi from Antarctica.</title>
        <authorList>
            <person name="Coleine C."/>
            <person name="Masonjones S."/>
            <person name="Stajich J.E."/>
        </authorList>
    </citation>
    <scope>NUCLEOTIDE SEQUENCE [LARGE SCALE GENOMIC DNA]</scope>
    <source>
        <strain evidence="2 3">CCFEE 6314</strain>
    </source>
</reference>
<dbReference type="Proteomes" id="UP000288859">
    <property type="component" value="Unassembled WGS sequence"/>
</dbReference>
<dbReference type="GO" id="GO:0032049">
    <property type="term" value="P:cardiolipin biosynthetic process"/>
    <property type="evidence" value="ECO:0007669"/>
    <property type="project" value="UniProtKB-ARBA"/>
</dbReference>